<proteinExistence type="predicted"/>
<comment type="caution">
    <text evidence="1">The sequence shown here is derived from an EMBL/GenBank/DDBJ whole genome shotgun (WGS) entry which is preliminary data.</text>
</comment>
<evidence type="ECO:0008006" key="3">
    <source>
        <dbReference type="Google" id="ProtNLM"/>
    </source>
</evidence>
<dbReference type="EMBL" id="JAKMUS010000001">
    <property type="protein sequence ID" value="MCZ9293164.1"/>
    <property type="molecule type" value="Genomic_DNA"/>
</dbReference>
<keyword evidence="2" id="KW-1185">Reference proteome</keyword>
<evidence type="ECO:0000313" key="1">
    <source>
        <dbReference type="EMBL" id="MCZ9293164.1"/>
    </source>
</evidence>
<evidence type="ECO:0000313" key="2">
    <source>
        <dbReference type="Proteomes" id="UP001146468"/>
    </source>
</evidence>
<name>A0A9X3RIA0_9CORY</name>
<dbReference type="Proteomes" id="UP001146468">
    <property type="component" value="Unassembled WGS sequence"/>
</dbReference>
<sequence>MSTSAVIAFVVLVLLAVALWAIFTARRLDCLHIRVDRARRALDHVLICGDPACQRRHDLAVRFYNNAVADTRRLRLRPVIRVLRLAGTAPLPEFFPFAKRRADRPREG</sequence>
<accession>A0A9X3RIA0</accession>
<organism evidence="1 2">
    <name type="scientific">Corynebacterium meitnerae</name>
    <dbReference type="NCBI Taxonomy" id="2913498"/>
    <lineage>
        <taxon>Bacteria</taxon>
        <taxon>Bacillati</taxon>
        <taxon>Actinomycetota</taxon>
        <taxon>Actinomycetes</taxon>
        <taxon>Mycobacteriales</taxon>
        <taxon>Corynebacteriaceae</taxon>
        <taxon>Corynebacterium</taxon>
    </lineage>
</organism>
<dbReference type="RefSeq" id="WP_269964615.1">
    <property type="nucleotide sequence ID" value="NZ_JAKMUS010000001.1"/>
</dbReference>
<gene>
    <name evidence="1" type="ORF">L8U60_01505</name>
</gene>
<dbReference type="AlphaFoldDB" id="A0A9X3RIA0"/>
<reference evidence="1" key="1">
    <citation type="submission" date="2022-02" db="EMBL/GenBank/DDBJ databases">
        <title>Corynebacterium sp. from urogenital microbiome.</title>
        <authorList>
            <person name="Cappelli E.A."/>
            <person name="Ribeiro T.G."/>
            <person name="Peixe L."/>
        </authorList>
    </citation>
    <scope>NUCLEOTIDE SEQUENCE</scope>
    <source>
        <strain evidence="1">C8Ua_172</strain>
    </source>
</reference>
<protein>
    <recommendedName>
        <fullName evidence="3">Secreted protein</fullName>
    </recommendedName>
</protein>